<dbReference type="GO" id="GO:0005840">
    <property type="term" value="C:ribosome"/>
    <property type="evidence" value="ECO:0007669"/>
    <property type="project" value="UniProtKB-KW"/>
</dbReference>
<protein>
    <submittedName>
        <fullName evidence="5">Uncharacterized protein</fullName>
    </submittedName>
</protein>
<keyword evidence="6" id="KW-1185">Reference proteome</keyword>
<dbReference type="GO" id="GO:0003735">
    <property type="term" value="F:structural constituent of ribosome"/>
    <property type="evidence" value="ECO:0007669"/>
    <property type="project" value="InterPro"/>
</dbReference>
<dbReference type="Proteomes" id="UP000655225">
    <property type="component" value="Unassembled WGS sequence"/>
</dbReference>
<evidence type="ECO:0000256" key="4">
    <source>
        <dbReference type="SAM" id="Phobius"/>
    </source>
</evidence>
<accession>A0A834ZM43</accession>
<keyword evidence="1" id="KW-0862">Zinc</keyword>
<name>A0A834ZM43_TETSI</name>
<feature type="transmembrane region" description="Helical" evidence="4">
    <location>
        <begin position="60"/>
        <end position="78"/>
    </location>
</feature>
<evidence type="ECO:0000256" key="3">
    <source>
        <dbReference type="ARBA" id="ARBA00023274"/>
    </source>
</evidence>
<dbReference type="EMBL" id="JABCRI010000003">
    <property type="protein sequence ID" value="KAF8409751.1"/>
    <property type="molecule type" value="Genomic_DNA"/>
</dbReference>
<dbReference type="AlphaFoldDB" id="A0A834ZM43"/>
<evidence type="ECO:0000313" key="5">
    <source>
        <dbReference type="EMBL" id="KAF8409751.1"/>
    </source>
</evidence>
<gene>
    <name evidence="5" type="ORF">HHK36_005830</name>
</gene>
<organism evidence="5 6">
    <name type="scientific">Tetracentron sinense</name>
    <name type="common">Spur-leaf</name>
    <dbReference type="NCBI Taxonomy" id="13715"/>
    <lineage>
        <taxon>Eukaryota</taxon>
        <taxon>Viridiplantae</taxon>
        <taxon>Streptophyta</taxon>
        <taxon>Embryophyta</taxon>
        <taxon>Tracheophyta</taxon>
        <taxon>Spermatophyta</taxon>
        <taxon>Magnoliopsida</taxon>
        <taxon>Trochodendrales</taxon>
        <taxon>Trochodendraceae</taxon>
        <taxon>Tetracentron</taxon>
    </lineage>
</organism>
<dbReference type="Gene3D" id="2.20.25.100">
    <property type="entry name" value="Zn-binding ribosomal proteins"/>
    <property type="match status" value="1"/>
</dbReference>
<keyword evidence="2" id="KW-0689">Ribosomal protein</keyword>
<evidence type="ECO:0000256" key="1">
    <source>
        <dbReference type="ARBA" id="ARBA00022833"/>
    </source>
</evidence>
<sequence>MIEGAWWLSMLVVVEECHHDSEYHSDVKKVLPNDVDLLNPPADLEKRTHKLKRLVQTPNSFFMVVQIAQCLLFFLLMLPNQSFSYLPVYIHPSCRMSNAEFALV</sequence>
<proteinExistence type="predicted"/>
<keyword evidence="4" id="KW-1133">Transmembrane helix</keyword>
<dbReference type="GO" id="GO:0006412">
    <property type="term" value="P:translation"/>
    <property type="evidence" value="ECO:0007669"/>
    <property type="project" value="InterPro"/>
</dbReference>
<evidence type="ECO:0000256" key="2">
    <source>
        <dbReference type="ARBA" id="ARBA00022980"/>
    </source>
</evidence>
<keyword evidence="4" id="KW-0472">Membrane</keyword>
<reference evidence="5 6" key="1">
    <citation type="submission" date="2020-04" db="EMBL/GenBank/DDBJ databases">
        <title>Plant Genome Project.</title>
        <authorList>
            <person name="Zhang R.-G."/>
        </authorList>
    </citation>
    <scope>NUCLEOTIDE SEQUENCE [LARGE SCALE GENOMIC DNA]</scope>
    <source>
        <strain evidence="5">YNK0</strain>
        <tissue evidence="5">Leaf</tissue>
    </source>
</reference>
<dbReference type="InterPro" id="IPR000592">
    <property type="entry name" value="Ribosomal_eS27"/>
</dbReference>
<dbReference type="PANTHER" id="PTHR11594">
    <property type="entry name" value="40S RIBOSOMAL PROTEIN S27"/>
    <property type="match status" value="1"/>
</dbReference>
<dbReference type="GO" id="GO:1990904">
    <property type="term" value="C:ribonucleoprotein complex"/>
    <property type="evidence" value="ECO:0007669"/>
    <property type="project" value="UniProtKB-KW"/>
</dbReference>
<evidence type="ECO:0000313" key="6">
    <source>
        <dbReference type="Proteomes" id="UP000655225"/>
    </source>
</evidence>
<keyword evidence="3" id="KW-0687">Ribonucleoprotein</keyword>
<keyword evidence="4" id="KW-0812">Transmembrane</keyword>
<dbReference type="InterPro" id="IPR023407">
    <property type="entry name" value="Ribosomal_eS27_Zn-bd_dom_sf"/>
</dbReference>
<comment type="caution">
    <text evidence="5">The sequence shown here is derived from an EMBL/GenBank/DDBJ whole genome shotgun (WGS) entry which is preliminary data.</text>
</comment>